<evidence type="ECO:0000313" key="2">
    <source>
        <dbReference type="EMBL" id="KAK1288632.1"/>
    </source>
</evidence>
<gene>
    <name evidence="2" type="ORF">QJS10_CPB19g00334</name>
</gene>
<evidence type="ECO:0000259" key="1">
    <source>
        <dbReference type="Pfam" id="PF01693"/>
    </source>
</evidence>
<accession>A0AAV9CIT8</accession>
<dbReference type="EMBL" id="JAUJYO010000019">
    <property type="protein sequence ID" value="KAK1288632.1"/>
    <property type="molecule type" value="Genomic_DNA"/>
</dbReference>
<name>A0AAV9CIT8_ACOCL</name>
<dbReference type="AlphaFoldDB" id="A0AAV9CIT8"/>
<feature type="domain" description="Ribonuclease H1 N-terminal" evidence="1">
    <location>
        <begin position="21"/>
        <end position="46"/>
    </location>
</feature>
<keyword evidence="3" id="KW-1185">Reference proteome</keyword>
<reference evidence="2" key="1">
    <citation type="journal article" date="2023" name="Nat. Commun.">
        <title>Diploid and tetraploid genomes of Acorus and the evolution of monocots.</title>
        <authorList>
            <person name="Ma L."/>
            <person name="Liu K.W."/>
            <person name="Li Z."/>
            <person name="Hsiao Y.Y."/>
            <person name="Qi Y."/>
            <person name="Fu T."/>
            <person name="Tang G.D."/>
            <person name="Zhang D."/>
            <person name="Sun W.H."/>
            <person name="Liu D.K."/>
            <person name="Li Y."/>
            <person name="Chen G.Z."/>
            <person name="Liu X.D."/>
            <person name="Liao X.Y."/>
            <person name="Jiang Y.T."/>
            <person name="Yu X."/>
            <person name="Hao Y."/>
            <person name="Huang J."/>
            <person name="Zhao X.W."/>
            <person name="Ke S."/>
            <person name="Chen Y.Y."/>
            <person name="Wu W.L."/>
            <person name="Hsu J.L."/>
            <person name="Lin Y.F."/>
            <person name="Huang M.D."/>
            <person name="Li C.Y."/>
            <person name="Huang L."/>
            <person name="Wang Z.W."/>
            <person name="Zhao X."/>
            <person name="Zhong W.Y."/>
            <person name="Peng D.H."/>
            <person name="Ahmad S."/>
            <person name="Lan S."/>
            <person name="Zhang J.S."/>
            <person name="Tsai W.C."/>
            <person name="Van de Peer Y."/>
            <person name="Liu Z.J."/>
        </authorList>
    </citation>
    <scope>NUCLEOTIDE SEQUENCE</scope>
    <source>
        <strain evidence="2">CP</strain>
    </source>
</reference>
<organism evidence="2 3">
    <name type="scientific">Acorus calamus</name>
    <name type="common">Sweet flag</name>
    <dbReference type="NCBI Taxonomy" id="4465"/>
    <lineage>
        <taxon>Eukaryota</taxon>
        <taxon>Viridiplantae</taxon>
        <taxon>Streptophyta</taxon>
        <taxon>Embryophyta</taxon>
        <taxon>Tracheophyta</taxon>
        <taxon>Spermatophyta</taxon>
        <taxon>Magnoliopsida</taxon>
        <taxon>Liliopsida</taxon>
        <taxon>Acoraceae</taxon>
        <taxon>Acorus</taxon>
    </lineage>
</organism>
<reference evidence="2" key="2">
    <citation type="submission" date="2023-06" db="EMBL/GenBank/DDBJ databases">
        <authorList>
            <person name="Ma L."/>
            <person name="Liu K.-W."/>
            <person name="Li Z."/>
            <person name="Hsiao Y.-Y."/>
            <person name="Qi Y."/>
            <person name="Fu T."/>
            <person name="Tang G."/>
            <person name="Zhang D."/>
            <person name="Sun W.-H."/>
            <person name="Liu D.-K."/>
            <person name="Li Y."/>
            <person name="Chen G.-Z."/>
            <person name="Liu X.-D."/>
            <person name="Liao X.-Y."/>
            <person name="Jiang Y.-T."/>
            <person name="Yu X."/>
            <person name="Hao Y."/>
            <person name="Huang J."/>
            <person name="Zhao X.-W."/>
            <person name="Ke S."/>
            <person name="Chen Y.-Y."/>
            <person name="Wu W.-L."/>
            <person name="Hsu J.-L."/>
            <person name="Lin Y.-F."/>
            <person name="Huang M.-D."/>
            <person name="Li C.-Y."/>
            <person name="Huang L."/>
            <person name="Wang Z.-W."/>
            <person name="Zhao X."/>
            <person name="Zhong W.-Y."/>
            <person name="Peng D.-H."/>
            <person name="Ahmad S."/>
            <person name="Lan S."/>
            <person name="Zhang J.-S."/>
            <person name="Tsai W.-C."/>
            <person name="Van De Peer Y."/>
            <person name="Liu Z.-J."/>
        </authorList>
    </citation>
    <scope>NUCLEOTIDE SEQUENCE</scope>
    <source>
        <strain evidence="2">CP</strain>
        <tissue evidence="2">Leaves</tissue>
    </source>
</reference>
<evidence type="ECO:0000313" key="3">
    <source>
        <dbReference type="Proteomes" id="UP001180020"/>
    </source>
</evidence>
<dbReference type="Pfam" id="PF01693">
    <property type="entry name" value="Cauli_VI"/>
    <property type="match status" value="1"/>
</dbReference>
<protein>
    <recommendedName>
        <fullName evidence="1">Ribonuclease H1 N-terminal domain-containing protein</fullName>
    </recommendedName>
</protein>
<dbReference type="Proteomes" id="UP001180020">
    <property type="component" value="Unassembled WGS sequence"/>
</dbReference>
<sequence>MMCKCILIRGTTNCFTLSLSEGKEAWVYSSWATCQARVHGFNGVAFVGVHEIEEGYEFIV</sequence>
<dbReference type="SUPFAM" id="SSF55658">
    <property type="entry name" value="L9 N-domain-like"/>
    <property type="match status" value="1"/>
</dbReference>
<proteinExistence type="predicted"/>
<comment type="caution">
    <text evidence="2">The sequence shown here is derived from an EMBL/GenBank/DDBJ whole genome shotgun (WGS) entry which is preliminary data.</text>
</comment>
<dbReference type="InterPro" id="IPR009027">
    <property type="entry name" value="Ribosomal_bL9/RNase_H1_N"/>
</dbReference>
<dbReference type="InterPro" id="IPR011320">
    <property type="entry name" value="RNase_H1_N"/>
</dbReference>